<feature type="region of interest" description="Disordered" evidence="1">
    <location>
        <begin position="521"/>
        <end position="541"/>
    </location>
</feature>
<evidence type="ECO:0000313" key="3">
    <source>
        <dbReference type="EMBL" id="SBV64399.1"/>
    </source>
</evidence>
<feature type="domain" description="Phage tail tape measure protein" evidence="2">
    <location>
        <begin position="166"/>
        <end position="295"/>
    </location>
</feature>
<evidence type="ECO:0000256" key="1">
    <source>
        <dbReference type="SAM" id="MobiDB-lite"/>
    </source>
</evidence>
<name>A0A212IEQ3_9ENTR</name>
<dbReference type="Pfam" id="PF10145">
    <property type="entry name" value="PhageMin_Tail"/>
    <property type="match status" value="1"/>
</dbReference>
<sequence>MTNRLSTEILINLAGNLTAKARQYGANMSEFASRNQKAMSVVKAASESAGRGLDMLSNRYTTMIAGLASGAALREFAKTDRQLTGLGIAAGKTRDEMRNIFDGIQDTAIKFRVDDSEVLAALENVNKTTGDLDFGIQNKGMIAASIAASGSDGEPIGGLFSQFPKFGLQTEKQTLAAMDTLNLLGKEGAFELKDIAEKGVRAFSMYSAAGGTGVKGVKDVGVVLESAIDATGNRDTAATATENLIRDLQLPKVVSTLRQNGVNIYDDAGKMRSLPTLLEEIAKKSGSKGAEKQNKRLLEAGFNQDSILLISSVTSGKGAENLKRYQSVVGDGTGIMKDAEYAAKDFTSALTSLNVTWKKFSNSNLAGPVQELADAINSVDQKTVQNWLEVGKKIAIATAGVIAARKAFKIGKGAWDFLQPEKGGKGIPKGVSDVFGSGVMPVYVVNMGKGGMGGPGDLIPDGPDGKNPRKPNSPRRLGSPQGMVGLTMLASTIPYLYEEPSLSSDDKAGMVQWAKDRAKRKANEKPVIDPRPWASMTPATPFIPASENPPADRSRPETNDHSLFSVIVDFLRGTNAAIENKNAFDKPVQPPALPTTLQKMQGEIRVILEGGGGRVKSVTMNQPGIKLSASAGVSSVEQG</sequence>
<feature type="region of interest" description="Disordered" evidence="1">
    <location>
        <begin position="453"/>
        <end position="482"/>
    </location>
</feature>
<proteinExistence type="predicted"/>
<dbReference type="EMBL" id="FLUA01000034">
    <property type="protein sequence ID" value="SBV64399.1"/>
    <property type="molecule type" value="Genomic_DNA"/>
</dbReference>
<dbReference type="EMBL" id="FLUB01000018">
    <property type="protein sequence ID" value="SBV65203.1"/>
    <property type="molecule type" value="Genomic_DNA"/>
</dbReference>
<evidence type="ECO:0000259" key="2">
    <source>
        <dbReference type="Pfam" id="PF10145"/>
    </source>
</evidence>
<organism evidence="4">
    <name type="scientific">uncultured Citrobacter sp</name>
    <dbReference type="NCBI Taxonomy" id="200446"/>
    <lineage>
        <taxon>Bacteria</taxon>
        <taxon>Pseudomonadati</taxon>
        <taxon>Pseudomonadota</taxon>
        <taxon>Gammaproteobacteria</taxon>
        <taxon>Enterobacterales</taxon>
        <taxon>Enterobacteriaceae</taxon>
        <taxon>Citrobacter</taxon>
        <taxon>environmental samples</taxon>
    </lineage>
</organism>
<reference evidence="4" key="1">
    <citation type="submission" date="2016-04" db="EMBL/GenBank/DDBJ databases">
        <authorList>
            <person name="Evans L.H."/>
            <person name="Alamgir A."/>
            <person name="Owens N."/>
            <person name="Weber N.D."/>
            <person name="Virtaneva K."/>
            <person name="Barbian K."/>
            <person name="Babar A."/>
            <person name="Rosenke K."/>
        </authorList>
    </citation>
    <scope>NUCLEOTIDE SEQUENCE</scope>
    <source>
        <strain evidence="3">86-2</strain>
        <strain evidence="4">92-3</strain>
    </source>
</reference>
<protein>
    <recommendedName>
        <fullName evidence="2">Phage tail tape measure protein domain-containing protein</fullName>
    </recommendedName>
</protein>
<accession>A0A212IEQ3</accession>
<dbReference type="InterPro" id="IPR010090">
    <property type="entry name" value="Phage_tape_meas"/>
</dbReference>
<dbReference type="AlphaFoldDB" id="A0A212IEQ3"/>
<gene>
    <name evidence="3" type="ORF">KL86CIT2_360008</name>
    <name evidence="4" type="ORF">KM92CIT3_60238</name>
</gene>
<dbReference type="RefSeq" id="WP_288216083.1">
    <property type="nucleotide sequence ID" value="NZ_LT598670.1"/>
</dbReference>
<evidence type="ECO:0000313" key="4">
    <source>
        <dbReference type="EMBL" id="SBV65203.1"/>
    </source>
</evidence>